<gene>
    <name evidence="2" type="ORF">F4V43_02075</name>
</gene>
<dbReference type="EMBL" id="VYKK01000004">
    <property type="protein sequence ID" value="KAA9007296.1"/>
    <property type="molecule type" value="Genomic_DNA"/>
</dbReference>
<dbReference type="AlphaFoldDB" id="A0A5J5GGG2"/>
<name>A0A5J5GGG2_9BACL</name>
<reference evidence="2 3" key="1">
    <citation type="submission" date="2019-09" db="EMBL/GenBank/DDBJ databases">
        <title>Bacillus ochoae sp. nov., Paenibacillus whitsoniae sp. nov., Paenibacillus spiritus sp. nov. Isolated from the Mars Exploration Rover during spacecraft assembly.</title>
        <authorList>
            <person name="Seuylemezian A."/>
            <person name="Vaishampayan P."/>
        </authorList>
    </citation>
    <scope>NUCLEOTIDE SEQUENCE [LARGE SCALE GENOMIC DNA]</scope>
    <source>
        <strain evidence="2 3">MER_111</strain>
    </source>
</reference>
<dbReference type="OrthoDB" id="2362578at2"/>
<feature type="compositionally biased region" description="Basic residues" evidence="1">
    <location>
        <begin position="45"/>
        <end position="63"/>
    </location>
</feature>
<evidence type="ECO:0000313" key="2">
    <source>
        <dbReference type="EMBL" id="KAA9007296.1"/>
    </source>
</evidence>
<feature type="region of interest" description="Disordered" evidence="1">
    <location>
        <begin position="31"/>
        <end position="63"/>
    </location>
</feature>
<comment type="caution">
    <text evidence="2">The sequence shown here is derived from an EMBL/GenBank/DDBJ whole genome shotgun (WGS) entry which is preliminary data.</text>
</comment>
<evidence type="ECO:0000313" key="3">
    <source>
        <dbReference type="Proteomes" id="UP000367750"/>
    </source>
</evidence>
<dbReference type="RefSeq" id="WP_150456586.1">
    <property type="nucleotide sequence ID" value="NZ_VYKK01000004.1"/>
</dbReference>
<keyword evidence="3" id="KW-1185">Reference proteome</keyword>
<evidence type="ECO:0000256" key="1">
    <source>
        <dbReference type="SAM" id="MobiDB-lite"/>
    </source>
</evidence>
<proteinExistence type="predicted"/>
<sequence>MRKAGFQEYKTDEEGNTYYLVDRNQVSFRAKSNKKRVMSEEQRKAAAKRLANARKNKNKKESE</sequence>
<accession>A0A5J5GGG2</accession>
<dbReference type="Proteomes" id="UP000367750">
    <property type="component" value="Unassembled WGS sequence"/>
</dbReference>
<organism evidence="2 3">
    <name type="scientific">Paenibacillus spiritus</name>
    <dbReference type="NCBI Taxonomy" id="2496557"/>
    <lineage>
        <taxon>Bacteria</taxon>
        <taxon>Bacillati</taxon>
        <taxon>Bacillota</taxon>
        <taxon>Bacilli</taxon>
        <taxon>Bacillales</taxon>
        <taxon>Paenibacillaceae</taxon>
        <taxon>Paenibacillus</taxon>
    </lineage>
</organism>
<protein>
    <submittedName>
        <fullName evidence="2">Uncharacterized protein</fullName>
    </submittedName>
</protein>